<evidence type="ECO:0000313" key="4">
    <source>
        <dbReference type="Proteomes" id="UP000008177"/>
    </source>
</evidence>
<proteinExistence type="predicted"/>
<evidence type="ECO:0000313" key="3">
    <source>
        <dbReference type="EMBL" id="CCD46921.1"/>
    </source>
</evidence>
<dbReference type="EMBL" id="FQ790285">
    <property type="protein sequence ID" value="CCD46921.1"/>
    <property type="molecule type" value="Genomic_DNA"/>
</dbReference>
<reference evidence="4" key="1">
    <citation type="journal article" date="2011" name="PLoS Genet.">
        <title>Genomic analysis of the necrotrophic fungal pathogens Sclerotinia sclerotiorum and Botrytis cinerea.</title>
        <authorList>
            <person name="Amselem J."/>
            <person name="Cuomo C.A."/>
            <person name="van Kan J.A."/>
            <person name="Viaud M."/>
            <person name="Benito E.P."/>
            <person name="Couloux A."/>
            <person name="Coutinho P.M."/>
            <person name="de Vries R.P."/>
            <person name="Dyer P.S."/>
            <person name="Fillinger S."/>
            <person name="Fournier E."/>
            <person name="Gout L."/>
            <person name="Hahn M."/>
            <person name="Kohn L."/>
            <person name="Lapalu N."/>
            <person name="Plummer K.M."/>
            <person name="Pradier J.M."/>
            <person name="Quevillon E."/>
            <person name="Sharon A."/>
            <person name="Simon A."/>
            <person name="ten Have A."/>
            <person name="Tudzynski B."/>
            <person name="Tudzynski P."/>
            <person name="Wincker P."/>
            <person name="Andrew M."/>
            <person name="Anthouard V."/>
            <person name="Beever R.E."/>
            <person name="Beffa R."/>
            <person name="Benoit I."/>
            <person name="Bouzid O."/>
            <person name="Brault B."/>
            <person name="Chen Z."/>
            <person name="Choquer M."/>
            <person name="Collemare J."/>
            <person name="Cotton P."/>
            <person name="Danchin E.G."/>
            <person name="Da Silva C."/>
            <person name="Gautier A."/>
            <person name="Giraud C."/>
            <person name="Giraud T."/>
            <person name="Gonzalez C."/>
            <person name="Grossetete S."/>
            <person name="Guldener U."/>
            <person name="Henrissat B."/>
            <person name="Howlett B.J."/>
            <person name="Kodira C."/>
            <person name="Kretschmer M."/>
            <person name="Lappartient A."/>
            <person name="Leroch M."/>
            <person name="Levis C."/>
            <person name="Mauceli E."/>
            <person name="Neuveglise C."/>
            <person name="Oeser B."/>
            <person name="Pearson M."/>
            <person name="Poulain J."/>
            <person name="Poussereau N."/>
            <person name="Quesneville H."/>
            <person name="Rascle C."/>
            <person name="Schumacher J."/>
            <person name="Segurens B."/>
            <person name="Sexton A."/>
            <person name="Silva E."/>
            <person name="Sirven C."/>
            <person name="Soanes D.M."/>
            <person name="Talbot N.J."/>
            <person name="Templeton M."/>
            <person name="Yandava C."/>
            <person name="Yarden O."/>
            <person name="Zeng Q."/>
            <person name="Rollins J.A."/>
            <person name="Lebrun M.H."/>
            <person name="Dickman M."/>
        </authorList>
    </citation>
    <scope>NUCLEOTIDE SEQUENCE [LARGE SCALE GENOMIC DNA]</scope>
    <source>
        <strain evidence="4">T4</strain>
    </source>
</reference>
<gene>
    <name evidence="3" type="ORF">BofuT4_P038230.1</name>
</gene>
<dbReference type="PROSITE" id="PS00062">
    <property type="entry name" value="ALDOKETO_REDUCTASE_2"/>
    <property type="match status" value="1"/>
</dbReference>
<dbReference type="Gene3D" id="3.20.20.100">
    <property type="entry name" value="NADP-dependent oxidoreductase domain"/>
    <property type="match status" value="1"/>
</dbReference>
<dbReference type="SUPFAM" id="SSF51430">
    <property type="entry name" value="NAD(P)-linked oxidoreductase"/>
    <property type="match status" value="1"/>
</dbReference>
<dbReference type="eggNOG" id="KOG1577">
    <property type="taxonomic scope" value="Eukaryota"/>
</dbReference>
<dbReference type="PANTHER" id="PTHR43827:SF13">
    <property type="entry name" value="ALDO_KETO REDUCTASE FAMILY PROTEIN"/>
    <property type="match status" value="1"/>
</dbReference>
<protein>
    <recommendedName>
        <fullName evidence="2">NADP-dependent oxidoreductase domain-containing protein</fullName>
    </recommendedName>
</protein>
<evidence type="ECO:0000256" key="1">
    <source>
        <dbReference type="ARBA" id="ARBA00023002"/>
    </source>
</evidence>
<dbReference type="STRING" id="999810.G2Y2N1"/>
<dbReference type="PANTHER" id="PTHR43827">
    <property type="entry name" value="2,5-DIKETO-D-GLUCONIC ACID REDUCTASE"/>
    <property type="match status" value="1"/>
</dbReference>
<dbReference type="Pfam" id="PF00248">
    <property type="entry name" value="Aldo_ket_red"/>
    <property type="match status" value="1"/>
</dbReference>
<dbReference type="InterPro" id="IPR023210">
    <property type="entry name" value="NADP_OxRdtase_dom"/>
</dbReference>
<dbReference type="CDD" id="cd19071">
    <property type="entry name" value="AKR_AKR1-5-like"/>
    <property type="match status" value="1"/>
</dbReference>
<dbReference type="InterPro" id="IPR018170">
    <property type="entry name" value="Aldo/ket_reductase_CS"/>
</dbReference>
<dbReference type="InParanoid" id="G2Y2N1"/>
<dbReference type="GO" id="GO:0016491">
    <property type="term" value="F:oxidoreductase activity"/>
    <property type="evidence" value="ECO:0007669"/>
    <property type="project" value="UniProtKB-KW"/>
</dbReference>
<name>G2Y2N1_BOTF4</name>
<dbReference type="OrthoDB" id="416253at2759"/>
<sequence length="182" mass="20697">MLIHAPYGGRDARKGAWKALVEAQEEGKIRSLGVSNYGVHHLDEMEVYIKELEEERGKGRGGVIDVGQWELHPWLARADIVSWCEKRGIILEAYSPLVRGERHDSELLQPLAKKYNKTSAQILLRWSLQKGFVPLPKTVTPSRIKENTDIYDFELTAEEMNGLETGDYYVCAWDPTVATLDQ</sequence>
<accession>G2Y2N1</accession>
<dbReference type="InterPro" id="IPR036812">
    <property type="entry name" value="NAD(P)_OxRdtase_dom_sf"/>
</dbReference>
<feature type="domain" description="NADP-dependent oxidoreductase" evidence="2">
    <location>
        <begin position="4"/>
        <end position="163"/>
    </location>
</feature>
<dbReference type="AlphaFoldDB" id="G2Y2N1"/>
<dbReference type="InterPro" id="IPR020471">
    <property type="entry name" value="AKR"/>
</dbReference>
<organism evidence="3 4">
    <name type="scientific">Botryotinia fuckeliana (strain T4)</name>
    <name type="common">Noble rot fungus</name>
    <name type="synonym">Botrytis cinerea</name>
    <dbReference type="NCBI Taxonomy" id="999810"/>
    <lineage>
        <taxon>Eukaryota</taxon>
        <taxon>Fungi</taxon>
        <taxon>Dikarya</taxon>
        <taxon>Ascomycota</taxon>
        <taxon>Pezizomycotina</taxon>
        <taxon>Leotiomycetes</taxon>
        <taxon>Helotiales</taxon>
        <taxon>Sclerotiniaceae</taxon>
        <taxon>Botrytis</taxon>
    </lineage>
</organism>
<evidence type="ECO:0000259" key="2">
    <source>
        <dbReference type="Pfam" id="PF00248"/>
    </source>
</evidence>
<keyword evidence="1" id="KW-0560">Oxidoreductase</keyword>
<dbReference type="PROSITE" id="PS00063">
    <property type="entry name" value="ALDOKETO_REDUCTASE_3"/>
    <property type="match status" value="1"/>
</dbReference>
<dbReference type="HOGENOM" id="CLU_023205_0_1_1"/>
<dbReference type="Proteomes" id="UP000008177">
    <property type="component" value="Unplaced contigs"/>
</dbReference>
<dbReference type="PRINTS" id="PR00069">
    <property type="entry name" value="ALDKETRDTASE"/>
</dbReference>